<evidence type="ECO:0000256" key="5">
    <source>
        <dbReference type="ARBA" id="ARBA00023004"/>
    </source>
</evidence>
<keyword evidence="4" id="KW-0479">Metal-binding</keyword>
<organism evidence="8">
    <name type="scientific">Candidatus Electrothrix aestuarii</name>
    <dbReference type="NCBI Taxonomy" id="3062594"/>
    <lineage>
        <taxon>Bacteria</taxon>
        <taxon>Pseudomonadati</taxon>
        <taxon>Thermodesulfobacteriota</taxon>
        <taxon>Desulfobulbia</taxon>
        <taxon>Desulfobulbales</taxon>
        <taxon>Desulfobulbaceae</taxon>
        <taxon>Candidatus Electrothrix</taxon>
    </lineage>
</organism>
<reference evidence="8" key="1">
    <citation type="journal article" date="2024" name="Syst. Appl. Microbiol.">
        <title>First single-strain enrichments of Electrothrix cable bacteria, description of E. aestuarii sp. nov. and E. rattekaaiensis sp. nov., and proposal of a cable bacteria taxonomy following the rules of the SeqCode.</title>
        <authorList>
            <person name="Plum-Jensen L.E."/>
            <person name="Schramm A."/>
            <person name="Marshall I.P.G."/>
        </authorList>
    </citation>
    <scope>NUCLEOTIDE SEQUENCE</scope>
    <source>
        <strain evidence="8">Rat1</strain>
    </source>
</reference>
<dbReference type="PANTHER" id="PTHR30352">
    <property type="entry name" value="PYRUVATE FORMATE-LYASE-ACTIVATING ENZYME"/>
    <property type="match status" value="1"/>
</dbReference>
<evidence type="ECO:0000256" key="4">
    <source>
        <dbReference type="ARBA" id="ARBA00022723"/>
    </source>
</evidence>
<accession>A0AAU8LV96</accession>
<reference evidence="8" key="2">
    <citation type="submission" date="2024-06" db="EMBL/GenBank/DDBJ databases">
        <authorList>
            <person name="Plum-Jensen L.E."/>
            <person name="Schramm A."/>
            <person name="Marshall I.P.G."/>
        </authorList>
    </citation>
    <scope>NUCLEOTIDE SEQUENCE</scope>
    <source>
        <strain evidence="8">Rat1</strain>
    </source>
</reference>
<dbReference type="InterPro" id="IPR013785">
    <property type="entry name" value="Aldolase_TIM"/>
</dbReference>
<dbReference type="InterPro" id="IPR006638">
    <property type="entry name" value="Elp3/MiaA/NifB-like_rSAM"/>
</dbReference>
<keyword evidence="5" id="KW-0408">Iron</keyword>
<sequence length="425" mass="46903">MSSSKPALVFANSKGEIIDYEGLTMAGASGDTFHCPDHRELIELPEGSELFVLPSRLPVGIEPDSGDPALLDCDPYTGEQGISAVAAFMAPAHTAVYTAAYQSQEKAPLLPLFAYTAVGWMDGKFWVTAFRSDQDSRQDAAEFDQDLINKRTAKKLKQHKDNRLIQHLGKCCLTYGCPAARNYFLGRWEAPLPSSPHCNASCVGCISLQPSGCCPSTQDRIRFIPTAREIAEIAVPHLESAPRPVVSFGQGCEGEPLLQAPTLEKSIELIRQQTPKGTINLNSNASLPDAVKKLVAAGLDSIRVSMNSARPDFHQRYYRPSGFTFSDVRRSIEVMKEAGKHVSLNYFILPGFTDDPEEYDALCELIAATGPDLIQLRNLNMDPEHYRKAVQHAPKQQPLGMLLWLDNLKKEFPALKFGYFNPYLG</sequence>
<feature type="domain" description="Radical SAM core" evidence="7">
    <location>
        <begin position="184"/>
        <end position="415"/>
    </location>
</feature>
<dbReference type="SUPFAM" id="SSF102114">
    <property type="entry name" value="Radical SAM enzymes"/>
    <property type="match status" value="1"/>
</dbReference>
<keyword evidence="6" id="KW-0411">Iron-sulfur</keyword>
<dbReference type="Gene3D" id="3.20.20.70">
    <property type="entry name" value="Aldolase class I"/>
    <property type="match status" value="1"/>
</dbReference>
<dbReference type="CDD" id="cd01335">
    <property type="entry name" value="Radical_SAM"/>
    <property type="match status" value="1"/>
</dbReference>
<dbReference type="SMART" id="SM00729">
    <property type="entry name" value="Elp3"/>
    <property type="match status" value="1"/>
</dbReference>
<dbReference type="SFLD" id="SFLDS00029">
    <property type="entry name" value="Radical_SAM"/>
    <property type="match status" value="1"/>
</dbReference>
<evidence type="ECO:0000256" key="6">
    <source>
        <dbReference type="ARBA" id="ARBA00023014"/>
    </source>
</evidence>
<evidence type="ECO:0000256" key="3">
    <source>
        <dbReference type="ARBA" id="ARBA00022691"/>
    </source>
</evidence>
<dbReference type="SFLD" id="SFLDG01067">
    <property type="entry name" value="SPASM/twitch_domain_containing"/>
    <property type="match status" value="1"/>
</dbReference>
<dbReference type="PROSITE" id="PS51918">
    <property type="entry name" value="RADICAL_SAM"/>
    <property type="match status" value="1"/>
</dbReference>
<dbReference type="AlphaFoldDB" id="A0AAU8LV96"/>
<dbReference type="GO" id="GO:0051539">
    <property type="term" value="F:4 iron, 4 sulfur cluster binding"/>
    <property type="evidence" value="ECO:0007669"/>
    <property type="project" value="UniProtKB-KW"/>
</dbReference>
<evidence type="ECO:0000256" key="1">
    <source>
        <dbReference type="ARBA" id="ARBA00001966"/>
    </source>
</evidence>
<dbReference type="GO" id="GO:0046872">
    <property type="term" value="F:metal ion binding"/>
    <property type="evidence" value="ECO:0007669"/>
    <property type="project" value="UniProtKB-KW"/>
</dbReference>
<evidence type="ECO:0000259" key="7">
    <source>
        <dbReference type="PROSITE" id="PS51918"/>
    </source>
</evidence>
<proteinExistence type="predicted"/>
<dbReference type="InterPro" id="IPR007197">
    <property type="entry name" value="rSAM"/>
</dbReference>
<gene>
    <name evidence="8" type="ORF">Q3M24_21130</name>
</gene>
<dbReference type="Pfam" id="PF04055">
    <property type="entry name" value="Radical_SAM"/>
    <property type="match status" value="1"/>
</dbReference>
<dbReference type="InterPro" id="IPR058240">
    <property type="entry name" value="rSAM_sf"/>
</dbReference>
<dbReference type="SFLD" id="SFLDG01109">
    <property type="entry name" value="Uncharacterised_Radical_SAM_Su"/>
    <property type="match status" value="1"/>
</dbReference>
<protein>
    <submittedName>
        <fullName evidence="8">Radical SAM protein</fullName>
    </submittedName>
</protein>
<dbReference type="InterPro" id="IPR034457">
    <property type="entry name" value="Organic_radical-activating"/>
</dbReference>
<keyword evidence="2" id="KW-0004">4Fe-4S</keyword>
<evidence type="ECO:0000256" key="2">
    <source>
        <dbReference type="ARBA" id="ARBA00022485"/>
    </source>
</evidence>
<dbReference type="KEGG" id="eaj:Q3M24_21130"/>
<dbReference type="GO" id="GO:0003824">
    <property type="term" value="F:catalytic activity"/>
    <property type="evidence" value="ECO:0007669"/>
    <property type="project" value="InterPro"/>
</dbReference>
<dbReference type="EMBL" id="CP159373">
    <property type="protein sequence ID" value="XCN72764.1"/>
    <property type="molecule type" value="Genomic_DNA"/>
</dbReference>
<keyword evidence="3" id="KW-0949">S-adenosyl-L-methionine</keyword>
<comment type="cofactor">
    <cofactor evidence="1">
        <name>[4Fe-4S] cluster</name>
        <dbReference type="ChEBI" id="CHEBI:49883"/>
    </cofactor>
</comment>
<dbReference type="PANTHER" id="PTHR30352:SF5">
    <property type="entry name" value="PYRUVATE FORMATE-LYASE 1-ACTIVATING ENZYME"/>
    <property type="match status" value="1"/>
</dbReference>
<name>A0AAU8LV96_9BACT</name>
<evidence type="ECO:0000313" key="8">
    <source>
        <dbReference type="EMBL" id="XCN72764.1"/>
    </source>
</evidence>